<dbReference type="Proteomes" id="UP000663834">
    <property type="component" value="Unassembled WGS sequence"/>
</dbReference>
<dbReference type="GO" id="GO:0016460">
    <property type="term" value="C:myosin II complex"/>
    <property type="evidence" value="ECO:0007669"/>
    <property type="project" value="TreeGrafter"/>
</dbReference>
<protein>
    <recommendedName>
        <fullName evidence="2">EF-hand domain-containing protein</fullName>
    </recommendedName>
</protein>
<accession>A0A815DJ61</accession>
<reference evidence="3" key="1">
    <citation type="submission" date="2021-02" db="EMBL/GenBank/DDBJ databases">
        <authorList>
            <person name="Nowell W R."/>
        </authorList>
    </citation>
    <scope>NUCLEOTIDE SEQUENCE</scope>
</reference>
<dbReference type="Pfam" id="PF13405">
    <property type="entry name" value="EF-hand_6"/>
    <property type="match status" value="1"/>
</dbReference>
<evidence type="ECO:0000256" key="1">
    <source>
        <dbReference type="ARBA" id="ARBA00022737"/>
    </source>
</evidence>
<dbReference type="Proteomes" id="UP000663824">
    <property type="component" value="Unassembled WGS sequence"/>
</dbReference>
<dbReference type="Proteomes" id="UP000676336">
    <property type="component" value="Unassembled WGS sequence"/>
</dbReference>
<comment type="caution">
    <text evidence="3">The sequence shown here is derived from an EMBL/GenBank/DDBJ whole genome shotgun (WGS) entry which is preliminary data.</text>
</comment>
<dbReference type="EMBL" id="CAJNRE010003110">
    <property type="protein sequence ID" value="CAF2004956.1"/>
    <property type="molecule type" value="Genomic_DNA"/>
</dbReference>
<organism evidence="3 9">
    <name type="scientific">Rotaria magnacalcarata</name>
    <dbReference type="NCBI Taxonomy" id="392030"/>
    <lineage>
        <taxon>Eukaryota</taxon>
        <taxon>Metazoa</taxon>
        <taxon>Spiralia</taxon>
        <taxon>Gnathifera</taxon>
        <taxon>Rotifera</taxon>
        <taxon>Eurotatoria</taxon>
        <taxon>Bdelloidea</taxon>
        <taxon>Philodinida</taxon>
        <taxon>Philodinidae</taxon>
        <taxon>Rotaria</taxon>
    </lineage>
</organism>
<name>A0A815DJ61_9BILA</name>
<keyword evidence="1" id="KW-0677">Repeat</keyword>
<dbReference type="SMART" id="SM00054">
    <property type="entry name" value="EFh"/>
    <property type="match status" value="2"/>
</dbReference>
<dbReference type="SUPFAM" id="SSF47473">
    <property type="entry name" value="EF-hand"/>
    <property type="match status" value="1"/>
</dbReference>
<dbReference type="GO" id="GO:0005509">
    <property type="term" value="F:calcium ion binding"/>
    <property type="evidence" value="ECO:0007669"/>
    <property type="project" value="InterPro"/>
</dbReference>
<evidence type="ECO:0000313" key="6">
    <source>
        <dbReference type="EMBL" id="CAF3854154.1"/>
    </source>
</evidence>
<evidence type="ECO:0000313" key="7">
    <source>
        <dbReference type="EMBL" id="CAF3907913.1"/>
    </source>
</evidence>
<evidence type="ECO:0000313" key="9">
    <source>
        <dbReference type="Proteomes" id="UP000663834"/>
    </source>
</evidence>
<dbReference type="PANTHER" id="PTHR23048">
    <property type="entry name" value="MYOSIN LIGHT CHAIN 1, 3"/>
    <property type="match status" value="1"/>
</dbReference>
<evidence type="ECO:0000313" key="3">
    <source>
        <dbReference type="EMBL" id="CAF1298052.1"/>
    </source>
</evidence>
<dbReference type="PROSITE" id="PS50222">
    <property type="entry name" value="EF_HAND_2"/>
    <property type="match status" value="1"/>
</dbReference>
<dbReference type="Proteomes" id="UP000681967">
    <property type="component" value="Unassembled WGS sequence"/>
</dbReference>
<dbReference type="InterPro" id="IPR011992">
    <property type="entry name" value="EF-hand-dom_pair"/>
</dbReference>
<evidence type="ECO:0000313" key="4">
    <source>
        <dbReference type="EMBL" id="CAF1576977.1"/>
    </source>
</evidence>
<evidence type="ECO:0000259" key="2">
    <source>
        <dbReference type="PROSITE" id="PS50222"/>
    </source>
</evidence>
<dbReference type="InterPro" id="IPR002048">
    <property type="entry name" value="EF_hand_dom"/>
</dbReference>
<sequence length="112" mass="12895">MTFAENEAQLLVGSADEDHSGGIDMREFISIMTTSVNPQDLEEELRLTFRTFDKDGSETINANELKRFVRLWDSELTEDEAAFSCLQLVLKNKKIEHLLNSTSYLVNIHSRW</sequence>
<feature type="domain" description="EF-hand" evidence="2">
    <location>
        <begin position="40"/>
        <end position="75"/>
    </location>
</feature>
<dbReference type="FunFam" id="1.10.238.10:FF:000001">
    <property type="entry name" value="Calmodulin 1"/>
    <property type="match status" value="1"/>
</dbReference>
<proteinExistence type="predicted"/>
<dbReference type="Proteomes" id="UP000663855">
    <property type="component" value="Unassembled WGS sequence"/>
</dbReference>
<dbReference type="OrthoDB" id="418595at2759"/>
<dbReference type="AlphaFoldDB" id="A0A815DJ61"/>
<gene>
    <name evidence="6" type="ORF">BYL167_LOCUS6022</name>
    <name evidence="4" type="ORF">CJN711_LOCUS32563</name>
    <name evidence="7" type="ORF">GIL414_LOCUS6906</name>
    <name evidence="3" type="ORF">KQP761_LOCUS4628</name>
    <name evidence="5" type="ORF">MBJ925_LOCUS8411</name>
    <name evidence="8" type="ORF">SMN809_LOCUS19883</name>
</gene>
<dbReference type="EMBL" id="CAJOBI010010451">
    <property type="protein sequence ID" value="CAF4153785.1"/>
    <property type="molecule type" value="Genomic_DNA"/>
</dbReference>
<dbReference type="InterPro" id="IPR050230">
    <property type="entry name" value="CALM/Myosin/TropC-like"/>
</dbReference>
<evidence type="ECO:0000313" key="5">
    <source>
        <dbReference type="EMBL" id="CAF2004956.1"/>
    </source>
</evidence>
<dbReference type="EMBL" id="CAJNOW010000914">
    <property type="protein sequence ID" value="CAF1298052.1"/>
    <property type="molecule type" value="Genomic_DNA"/>
</dbReference>
<dbReference type="PANTHER" id="PTHR23048:SF0">
    <property type="entry name" value="CALMODULIN LIKE 3"/>
    <property type="match status" value="1"/>
</dbReference>
<dbReference type="EMBL" id="CAJNOV010015608">
    <property type="protein sequence ID" value="CAF1576977.1"/>
    <property type="molecule type" value="Genomic_DNA"/>
</dbReference>
<dbReference type="Gene3D" id="1.10.238.10">
    <property type="entry name" value="EF-hand"/>
    <property type="match status" value="1"/>
</dbReference>
<dbReference type="Proteomes" id="UP000681720">
    <property type="component" value="Unassembled WGS sequence"/>
</dbReference>
<evidence type="ECO:0000313" key="8">
    <source>
        <dbReference type="EMBL" id="CAF4153785.1"/>
    </source>
</evidence>
<dbReference type="EMBL" id="CAJOBH010001427">
    <property type="protein sequence ID" value="CAF3854154.1"/>
    <property type="molecule type" value="Genomic_DNA"/>
</dbReference>
<dbReference type="EMBL" id="CAJOBJ010002030">
    <property type="protein sequence ID" value="CAF3907913.1"/>
    <property type="molecule type" value="Genomic_DNA"/>
</dbReference>